<evidence type="ECO:0000313" key="3">
    <source>
        <dbReference type="Proteomes" id="UP000822688"/>
    </source>
</evidence>
<protein>
    <recommendedName>
        <fullName evidence="4">F-box domain-containing protein</fullName>
    </recommendedName>
</protein>
<dbReference type="EMBL" id="CM026424">
    <property type="protein sequence ID" value="KAG0581016.1"/>
    <property type="molecule type" value="Genomic_DNA"/>
</dbReference>
<evidence type="ECO:0000313" key="2">
    <source>
        <dbReference type="EMBL" id="KAG0581016.1"/>
    </source>
</evidence>
<comment type="caution">
    <text evidence="2">The sequence shown here is derived from an EMBL/GenBank/DDBJ whole genome shotgun (WGS) entry which is preliminary data.</text>
</comment>
<accession>A0A8T0IDP5</accession>
<dbReference type="Proteomes" id="UP000822688">
    <property type="component" value="Chromosome 4"/>
</dbReference>
<dbReference type="InterPro" id="IPR015915">
    <property type="entry name" value="Kelch-typ_b-propeller"/>
</dbReference>
<feature type="region of interest" description="Disordered" evidence="1">
    <location>
        <begin position="90"/>
        <end position="115"/>
    </location>
</feature>
<organism evidence="2 3">
    <name type="scientific">Ceratodon purpureus</name>
    <name type="common">Fire moss</name>
    <name type="synonym">Dicranum purpureum</name>
    <dbReference type="NCBI Taxonomy" id="3225"/>
    <lineage>
        <taxon>Eukaryota</taxon>
        <taxon>Viridiplantae</taxon>
        <taxon>Streptophyta</taxon>
        <taxon>Embryophyta</taxon>
        <taxon>Bryophyta</taxon>
        <taxon>Bryophytina</taxon>
        <taxon>Bryopsida</taxon>
        <taxon>Dicranidae</taxon>
        <taxon>Pseudoditrichales</taxon>
        <taxon>Ditrichaceae</taxon>
        <taxon>Ceratodon</taxon>
    </lineage>
</organism>
<sequence>MAKEGCIDTVCRVNQALHKLRGCYAEVNEIERIVTELETDAHSSSEHINERVDLLLVIKTVRDMLNVLATGIERIPGKQGMQVVIQEMNSTEDHASEEDNTRSKRARLSTEAEPSNVCGTSSREIRITKTSGWDGPKICTYTCIHHPQIVNPGLWSKLTEDLVVQVFARPPIPPIIGLRKCSKAWSAMSDSSSFKEIFAEANPKLFGLLGWDANFQKFRTRIVDDTSKEWHGIELDNPNDMSKDSCHICDRGLICFVPESKGSIFVCNPLTNSWKELPDIPFDFEDLTMVQLVSDGDGNCYRVILVSVKGPESQVVPNTFGAFVYDSKIGSWSIMDSGVVYGTSVLAEGLDFLIVDCGTKRLIDLIIWPPLQDLRILRYKMLKDRLFLLHVLVNPDFRDDTNDTFVISEYTWESRTSDLRKLNNYEAALKDSDFGWYGCRHGMEMFISFGFIFLTWDNLSENGKPRQLIRVYDISAGQWRDLPPFIGDPGIQNENFQGNFMCELRWDAIP</sequence>
<reference evidence="2" key="1">
    <citation type="submission" date="2020-06" db="EMBL/GenBank/DDBJ databases">
        <title>WGS assembly of Ceratodon purpureus strain R40.</title>
        <authorList>
            <person name="Carey S.B."/>
            <person name="Jenkins J."/>
            <person name="Shu S."/>
            <person name="Lovell J.T."/>
            <person name="Sreedasyam A."/>
            <person name="Maumus F."/>
            <person name="Tiley G.P."/>
            <person name="Fernandez-Pozo N."/>
            <person name="Barry K."/>
            <person name="Chen C."/>
            <person name="Wang M."/>
            <person name="Lipzen A."/>
            <person name="Daum C."/>
            <person name="Saski C.A."/>
            <person name="Payton A.C."/>
            <person name="Mcbreen J.C."/>
            <person name="Conrad R.E."/>
            <person name="Kollar L.M."/>
            <person name="Olsson S."/>
            <person name="Huttunen S."/>
            <person name="Landis J.B."/>
            <person name="Wickett N.J."/>
            <person name="Johnson M.G."/>
            <person name="Rensing S.A."/>
            <person name="Grimwood J."/>
            <person name="Schmutz J."/>
            <person name="Mcdaniel S.F."/>
        </authorList>
    </citation>
    <scope>NUCLEOTIDE SEQUENCE</scope>
    <source>
        <strain evidence="2">R40</strain>
    </source>
</reference>
<name>A0A8T0IDP5_CERPU</name>
<proteinExistence type="predicted"/>
<dbReference type="PANTHER" id="PTHR31672:SF2">
    <property type="entry name" value="F-BOX DOMAIN-CONTAINING PROTEIN"/>
    <property type="match status" value="1"/>
</dbReference>
<feature type="compositionally biased region" description="Basic and acidic residues" evidence="1">
    <location>
        <begin position="91"/>
        <end position="102"/>
    </location>
</feature>
<dbReference type="InterPro" id="IPR050796">
    <property type="entry name" value="SCF_F-box_component"/>
</dbReference>
<dbReference type="SUPFAM" id="SSF117281">
    <property type="entry name" value="Kelch motif"/>
    <property type="match status" value="1"/>
</dbReference>
<gene>
    <name evidence="2" type="ORF">KC19_4G217700</name>
</gene>
<evidence type="ECO:0000256" key="1">
    <source>
        <dbReference type="SAM" id="MobiDB-lite"/>
    </source>
</evidence>
<keyword evidence="3" id="KW-1185">Reference proteome</keyword>
<dbReference type="PANTHER" id="PTHR31672">
    <property type="entry name" value="BNACNNG10540D PROTEIN"/>
    <property type="match status" value="1"/>
</dbReference>
<evidence type="ECO:0008006" key="4">
    <source>
        <dbReference type="Google" id="ProtNLM"/>
    </source>
</evidence>
<dbReference type="AlphaFoldDB" id="A0A8T0IDP5"/>